<dbReference type="InterPro" id="IPR013986">
    <property type="entry name" value="DExx_box_DNA_helicase_dom_sf"/>
</dbReference>
<feature type="domain" description="UvrD-like helicase C-terminal" evidence="13">
    <location>
        <begin position="293"/>
        <end position="544"/>
    </location>
</feature>
<dbReference type="CDD" id="cd17932">
    <property type="entry name" value="DEXQc_UvrD"/>
    <property type="match status" value="1"/>
</dbReference>
<proteinExistence type="inferred from homology"/>
<dbReference type="GO" id="GO:0005524">
    <property type="term" value="F:ATP binding"/>
    <property type="evidence" value="ECO:0007669"/>
    <property type="project" value="UniProtKB-UniRule"/>
</dbReference>
<dbReference type="InterPro" id="IPR000212">
    <property type="entry name" value="DNA_helicase_UvrD/REP"/>
</dbReference>
<evidence type="ECO:0000256" key="6">
    <source>
        <dbReference type="ARBA" id="ARBA00023125"/>
    </source>
</evidence>
<evidence type="ECO:0000256" key="10">
    <source>
        <dbReference type="ARBA" id="ARBA00048988"/>
    </source>
</evidence>
<evidence type="ECO:0000256" key="1">
    <source>
        <dbReference type="ARBA" id="ARBA00009922"/>
    </source>
</evidence>
<keyword evidence="6" id="KW-0238">DNA-binding</keyword>
<keyword evidence="4 11" id="KW-0347">Helicase</keyword>
<dbReference type="Gene3D" id="1.10.486.10">
    <property type="entry name" value="PCRA, domain 4"/>
    <property type="match status" value="1"/>
</dbReference>
<evidence type="ECO:0000256" key="4">
    <source>
        <dbReference type="ARBA" id="ARBA00022806"/>
    </source>
</evidence>
<gene>
    <name evidence="14" type="ORF">BCR42DRAFT_322349</name>
</gene>
<reference evidence="14 15" key="1">
    <citation type="submission" date="2016-07" db="EMBL/GenBank/DDBJ databases">
        <title>Pervasive Adenine N6-methylation of Active Genes in Fungi.</title>
        <authorList>
            <consortium name="DOE Joint Genome Institute"/>
            <person name="Mondo S.J."/>
            <person name="Dannebaum R.O."/>
            <person name="Kuo R.C."/>
            <person name="Labutti K."/>
            <person name="Haridas S."/>
            <person name="Kuo A."/>
            <person name="Salamov A."/>
            <person name="Ahrendt S.R."/>
            <person name="Lipzen A."/>
            <person name="Sullivan W."/>
            <person name="Andreopoulos W.B."/>
            <person name="Clum A."/>
            <person name="Lindquist E."/>
            <person name="Daum C."/>
            <person name="Ramamoorthy G.K."/>
            <person name="Gryganskyi A."/>
            <person name="Culley D."/>
            <person name="Magnuson J.K."/>
            <person name="James T.Y."/>
            <person name="O'Malley M.A."/>
            <person name="Stajich J.E."/>
            <person name="Spatafora J.W."/>
            <person name="Visel A."/>
            <person name="Grigoriev I.V."/>
        </authorList>
    </citation>
    <scope>NUCLEOTIDE SEQUENCE [LARGE SCALE GENOMIC DNA]</scope>
    <source>
        <strain evidence="14 15">NRRL 1336</strain>
    </source>
</reference>
<dbReference type="OrthoDB" id="1470711at2759"/>
<evidence type="ECO:0000256" key="5">
    <source>
        <dbReference type="ARBA" id="ARBA00022840"/>
    </source>
</evidence>
<dbReference type="EMBL" id="MCGE01000006">
    <property type="protein sequence ID" value="ORZ20445.1"/>
    <property type="molecule type" value="Genomic_DNA"/>
</dbReference>
<feature type="domain" description="UvrD-like helicase ATP-binding" evidence="12">
    <location>
        <begin position="8"/>
        <end position="292"/>
    </location>
</feature>
<comment type="caution">
    <text evidence="14">The sequence shown here is derived from an EMBL/GenBank/DDBJ whole genome shotgun (WGS) entry which is preliminary data.</text>
</comment>
<keyword evidence="3 11" id="KW-0378">Hydrolase</keyword>
<dbReference type="AlphaFoldDB" id="A0A1X2IQ92"/>
<evidence type="ECO:0000256" key="7">
    <source>
        <dbReference type="ARBA" id="ARBA00023235"/>
    </source>
</evidence>
<dbReference type="PROSITE" id="PS51217">
    <property type="entry name" value="UVRD_HELICASE_CTER"/>
    <property type="match status" value="1"/>
</dbReference>
<evidence type="ECO:0000313" key="15">
    <source>
        <dbReference type="Proteomes" id="UP000193560"/>
    </source>
</evidence>
<accession>A0A1X2IQ92</accession>
<dbReference type="Pfam" id="PF00580">
    <property type="entry name" value="UvrD-helicase"/>
    <property type="match status" value="1"/>
</dbReference>
<evidence type="ECO:0000256" key="9">
    <source>
        <dbReference type="ARBA" id="ARBA00034808"/>
    </source>
</evidence>
<dbReference type="InterPro" id="IPR014017">
    <property type="entry name" value="DNA_helicase_UvrD-like_C"/>
</dbReference>
<evidence type="ECO:0000256" key="8">
    <source>
        <dbReference type="ARBA" id="ARBA00034617"/>
    </source>
</evidence>
<dbReference type="STRING" id="90262.A0A1X2IQ92"/>
<protein>
    <recommendedName>
        <fullName evidence="9">DNA 3'-5' helicase</fullName>
        <ecNumber evidence="9">5.6.2.4</ecNumber>
    </recommendedName>
</protein>
<dbReference type="Pfam" id="PF13361">
    <property type="entry name" value="UvrD_C"/>
    <property type="match status" value="1"/>
</dbReference>
<evidence type="ECO:0000259" key="13">
    <source>
        <dbReference type="PROSITE" id="PS51217"/>
    </source>
</evidence>
<dbReference type="GO" id="GO:0043138">
    <property type="term" value="F:3'-5' DNA helicase activity"/>
    <property type="evidence" value="ECO:0007669"/>
    <property type="project" value="UniProtKB-EC"/>
</dbReference>
<keyword evidence="2 11" id="KW-0547">Nucleotide-binding</keyword>
<keyword evidence="7" id="KW-0413">Isomerase</keyword>
<dbReference type="GO" id="GO:0003677">
    <property type="term" value="F:DNA binding"/>
    <property type="evidence" value="ECO:0007669"/>
    <property type="project" value="UniProtKB-KW"/>
</dbReference>
<keyword evidence="15" id="KW-1185">Reference proteome</keyword>
<feature type="binding site" evidence="11">
    <location>
        <begin position="29"/>
        <end position="36"/>
    </location>
    <ligand>
        <name>ATP</name>
        <dbReference type="ChEBI" id="CHEBI:30616"/>
    </ligand>
</feature>
<dbReference type="InterPro" id="IPR014016">
    <property type="entry name" value="UvrD-like_ATP-bd"/>
</dbReference>
<dbReference type="Gene3D" id="3.40.50.300">
    <property type="entry name" value="P-loop containing nucleotide triphosphate hydrolases"/>
    <property type="match status" value="2"/>
</dbReference>
<organism evidence="14 15">
    <name type="scientific">Absidia repens</name>
    <dbReference type="NCBI Taxonomy" id="90262"/>
    <lineage>
        <taxon>Eukaryota</taxon>
        <taxon>Fungi</taxon>
        <taxon>Fungi incertae sedis</taxon>
        <taxon>Mucoromycota</taxon>
        <taxon>Mucoromycotina</taxon>
        <taxon>Mucoromycetes</taxon>
        <taxon>Mucorales</taxon>
        <taxon>Cunninghamellaceae</taxon>
        <taxon>Absidia</taxon>
    </lineage>
</organism>
<dbReference type="GO" id="GO:0016787">
    <property type="term" value="F:hydrolase activity"/>
    <property type="evidence" value="ECO:0007669"/>
    <property type="project" value="UniProtKB-UniRule"/>
</dbReference>
<dbReference type="GO" id="GO:0005634">
    <property type="term" value="C:nucleus"/>
    <property type="evidence" value="ECO:0007669"/>
    <property type="project" value="TreeGrafter"/>
</dbReference>
<dbReference type="PANTHER" id="PTHR11070">
    <property type="entry name" value="UVRD / RECB / PCRA DNA HELICASE FAMILY MEMBER"/>
    <property type="match status" value="1"/>
</dbReference>
<comment type="catalytic activity">
    <reaction evidence="8">
        <text>Couples ATP hydrolysis with the unwinding of duplex DNA by translocating in the 3'-5' direction.</text>
        <dbReference type="EC" id="5.6.2.4"/>
    </reaction>
</comment>
<dbReference type="PANTHER" id="PTHR11070:SF2">
    <property type="entry name" value="ATP-DEPENDENT DNA HELICASE SRS2"/>
    <property type="match status" value="1"/>
</dbReference>
<dbReference type="Proteomes" id="UP000193560">
    <property type="component" value="Unassembled WGS sequence"/>
</dbReference>
<dbReference type="PROSITE" id="PS51198">
    <property type="entry name" value="UVRD_HELICASE_ATP_BIND"/>
    <property type="match status" value="1"/>
</dbReference>
<name>A0A1X2IQ92_9FUNG</name>
<keyword evidence="5 11" id="KW-0067">ATP-binding</keyword>
<dbReference type="InterPro" id="IPR027417">
    <property type="entry name" value="P-loop_NTPase"/>
</dbReference>
<dbReference type="Gene3D" id="1.10.10.160">
    <property type="match status" value="1"/>
</dbReference>
<dbReference type="GO" id="GO:0000725">
    <property type="term" value="P:recombinational repair"/>
    <property type="evidence" value="ECO:0007669"/>
    <property type="project" value="TreeGrafter"/>
</dbReference>
<dbReference type="EC" id="5.6.2.4" evidence="9"/>
<comment type="catalytic activity">
    <reaction evidence="10">
        <text>ATP + H2O = ADP + phosphate + H(+)</text>
        <dbReference type="Rhea" id="RHEA:13065"/>
        <dbReference type="ChEBI" id="CHEBI:15377"/>
        <dbReference type="ChEBI" id="CHEBI:15378"/>
        <dbReference type="ChEBI" id="CHEBI:30616"/>
        <dbReference type="ChEBI" id="CHEBI:43474"/>
        <dbReference type="ChEBI" id="CHEBI:456216"/>
        <dbReference type="EC" id="5.6.2.4"/>
    </reaction>
</comment>
<evidence type="ECO:0000256" key="2">
    <source>
        <dbReference type="ARBA" id="ARBA00022741"/>
    </source>
</evidence>
<evidence type="ECO:0000259" key="12">
    <source>
        <dbReference type="PROSITE" id="PS51198"/>
    </source>
</evidence>
<sequence length="544" mass="62398">MTNSSYLDQLNESQREAVVTDTKSLQILAGPGSGKTRVLTTRVAWLVKQKHLRPSTVVVVTFTSKAAKEMKERLEQSHVLGSPRSNYLRLGTFHSFCSRLIRRHVELTSLKRNFVIADSSKSKLLIETVVKELRDKMDPLNKERKPAEFRKYISDAKSNGIDHHTYMGLHGQDKLKKDTAMVYSAYEEKLEKANMVDFDGLLLKGRDLIKQYPQTVEFVTHVLVDEFQDTNALQYEILLLLTHHGEKSITVVGDPDQSIFGWRFADKKNFDNMEFDYKGTTVVNLKQNYRSTKNILSNATQVVSLDRARKPREFFTNNHAGIPISTLHTDSETDEANVVAQEIKRIVKFSNGLVNYKDIAVLFRMNHLTLNFEQALLRAEVPFILVSGTRFLDRMEIKDILAYLFFFYNPMDTGAFVRLVNAPKRGVGDVSVKKILALVETKNWTLIETLQRVVNQHPEASSIRITGKARSGLQSILTLHLEIEERMQRMESPASLLKWIVEATGYIDYLKTNYEKDHESKTENVQELINFAHRQIEDQLDAEK</sequence>
<dbReference type="SUPFAM" id="SSF52540">
    <property type="entry name" value="P-loop containing nucleoside triphosphate hydrolases"/>
    <property type="match status" value="1"/>
</dbReference>
<comment type="similarity">
    <text evidence="1">Belongs to the helicase family. UvrD subfamily.</text>
</comment>
<evidence type="ECO:0000256" key="3">
    <source>
        <dbReference type="ARBA" id="ARBA00022801"/>
    </source>
</evidence>
<evidence type="ECO:0000256" key="11">
    <source>
        <dbReference type="PROSITE-ProRule" id="PRU00560"/>
    </source>
</evidence>
<evidence type="ECO:0000313" key="14">
    <source>
        <dbReference type="EMBL" id="ORZ20445.1"/>
    </source>
</evidence>